<organism evidence="1 2">
    <name type="scientific">Xylaria flabelliformis</name>
    <dbReference type="NCBI Taxonomy" id="2512241"/>
    <lineage>
        <taxon>Eukaryota</taxon>
        <taxon>Fungi</taxon>
        <taxon>Dikarya</taxon>
        <taxon>Ascomycota</taxon>
        <taxon>Pezizomycotina</taxon>
        <taxon>Sordariomycetes</taxon>
        <taxon>Xylariomycetidae</taxon>
        <taxon>Xylariales</taxon>
        <taxon>Xylariaceae</taxon>
        <taxon>Xylaria</taxon>
    </lineage>
</organism>
<gene>
    <name evidence="1" type="ORF">FHL15_008411</name>
</gene>
<keyword evidence="2" id="KW-1185">Reference proteome</keyword>
<name>A0A553HRS2_9PEZI</name>
<dbReference type="Proteomes" id="UP000319160">
    <property type="component" value="Unassembled WGS sequence"/>
</dbReference>
<protein>
    <recommendedName>
        <fullName evidence="3">F-box domain-containing protein</fullName>
    </recommendedName>
</protein>
<evidence type="ECO:0008006" key="3">
    <source>
        <dbReference type="Google" id="ProtNLM"/>
    </source>
</evidence>
<dbReference type="Gene3D" id="3.80.10.10">
    <property type="entry name" value="Ribonuclease Inhibitor"/>
    <property type="match status" value="1"/>
</dbReference>
<dbReference type="OrthoDB" id="4669919at2759"/>
<reference evidence="2" key="1">
    <citation type="submission" date="2019-06" db="EMBL/GenBank/DDBJ databases">
        <title>Draft genome sequence of the griseofulvin-producing fungus Xylaria cubensis strain G536.</title>
        <authorList>
            <person name="Mead M.E."/>
            <person name="Raja H.A."/>
            <person name="Steenwyk J.L."/>
            <person name="Knowles S.L."/>
            <person name="Oberlies N.H."/>
            <person name="Rokas A."/>
        </authorList>
    </citation>
    <scope>NUCLEOTIDE SEQUENCE [LARGE SCALE GENOMIC DNA]</scope>
    <source>
        <strain evidence="2">G536</strain>
    </source>
</reference>
<evidence type="ECO:0000313" key="2">
    <source>
        <dbReference type="Proteomes" id="UP000319160"/>
    </source>
</evidence>
<dbReference type="InterPro" id="IPR032675">
    <property type="entry name" value="LRR_dom_sf"/>
</dbReference>
<dbReference type="EMBL" id="VFLP01000053">
    <property type="protein sequence ID" value="TRX90636.1"/>
    <property type="molecule type" value="Genomic_DNA"/>
</dbReference>
<sequence>MTIAMARSAAAKFASIEELLLILADYIDDRGTLWSLCLSSWRFNCVFTSKLAELVVVRIEKDDDEETVQHLIDGLLAGPYLSDLRHLQLIVNNGPTFPEETLERIRKLLEYTPNLKIFTWESADGDIPVSTLVQLSQYCQPLEELHLISGPELNNYGTGFRDVLEKPTFKNVRVLECRSLGTWHALYIMNQCRNLERVKMTHMGYMLALGWVHSGYHAHLRAWISREEASRSSSKKPLKIDMCYSRSMKANYDCEVCDNPSMTSYNKPNNERYQQVWPWASGRAWQFHNGQVRHITYEYPHPEPVEILATPSNEQVF</sequence>
<evidence type="ECO:0000313" key="1">
    <source>
        <dbReference type="EMBL" id="TRX90636.1"/>
    </source>
</evidence>
<comment type="caution">
    <text evidence="1">The sequence shown here is derived from an EMBL/GenBank/DDBJ whole genome shotgun (WGS) entry which is preliminary data.</text>
</comment>
<proteinExistence type="predicted"/>
<dbReference type="AlphaFoldDB" id="A0A553HRS2"/>
<accession>A0A553HRS2</accession>